<keyword evidence="1" id="KW-0175">Coiled coil</keyword>
<dbReference type="Proteomes" id="UP000297245">
    <property type="component" value="Unassembled WGS sequence"/>
</dbReference>
<evidence type="ECO:0000256" key="1">
    <source>
        <dbReference type="SAM" id="Coils"/>
    </source>
</evidence>
<name>A0A4S8LRR5_DENBC</name>
<accession>A0A4S8LRR5</accession>
<organism evidence="2 3">
    <name type="scientific">Dendrothele bispora (strain CBS 962.96)</name>
    <dbReference type="NCBI Taxonomy" id="1314807"/>
    <lineage>
        <taxon>Eukaryota</taxon>
        <taxon>Fungi</taxon>
        <taxon>Dikarya</taxon>
        <taxon>Basidiomycota</taxon>
        <taxon>Agaricomycotina</taxon>
        <taxon>Agaricomycetes</taxon>
        <taxon>Agaricomycetidae</taxon>
        <taxon>Agaricales</taxon>
        <taxon>Agaricales incertae sedis</taxon>
        <taxon>Dendrothele</taxon>
    </lineage>
</organism>
<keyword evidence="3" id="KW-1185">Reference proteome</keyword>
<dbReference type="AlphaFoldDB" id="A0A4S8LRR5"/>
<dbReference type="OrthoDB" id="3022400at2759"/>
<protein>
    <submittedName>
        <fullName evidence="2">Uncharacterized protein</fullName>
    </submittedName>
</protein>
<dbReference type="EMBL" id="ML179287">
    <property type="protein sequence ID" value="THU92104.1"/>
    <property type="molecule type" value="Genomic_DNA"/>
</dbReference>
<gene>
    <name evidence="2" type="ORF">K435DRAFT_967817</name>
</gene>
<evidence type="ECO:0000313" key="3">
    <source>
        <dbReference type="Proteomes" id="UP000297245"/>
    </source>
</evidence>
<feature type="coiled-coil region" evidence="1">
    <location>
        <begin position="22"/>
        <end position="49"/>
    </location>
</feature>
<proteinExistence type="predicted"/>
<sequence length="525" mass="60320">MWQPYHFSPEGINRIRRDSPTVADAEKDLADYDTEIVRLETTISALKHKRTHLERYLANCRSLLSPIRRLPLEILTLVFLYLCREPIKEFGISDFDIALPAFDLSQVCAIWREVALNTPAIWSNVLFDLKKRFCFQQKINLSHSLIRLCLERSSQVPLNLTLSPDFDMDTDSDRYATFHEVLRPTSHRWRSLTISPHTDNIASLWSQITDLSSLESLEVAVETLELLSGSSSILCQASHLHSLHLSSFYDLIDSTDPPRPFPWAQISTLSFSWLPSDIYLPILCECPNLTNLFLWHPCGSDSEDRTDLITLDRLNHWEFNFYWIETLNSDIFSMLTAPALKHLTIAMSRLFARAPIDCTKSETRWPLDIFSKFAARSRFSLTTLCIDSPIAESDFLSLLRLFPDLTELDITEPYSYHKVITDNFLNGLHPTRLTGDSFEDRSTTPCIPRLLHLSLYVHAGSPFRPETLIEMVKSRWIPDPLYSSQVGIACLRSIKVIGDKRATEEPLTYKPLMELEKVGLRVEIL</sequence>
<evidence type="ECO:0000313" key="2">
    <source>
        <dbReference type="EMBL" id="THU92104.1"/>
    </source>
</evidence>
<reference evidence="2 3" key="1">
    <citation type="journal article" date="2019" name="Nat. Ecol. Evol.">
        <title>Megaphylogeny resolves global patterns of mushroom evolution.</title>
        <authorList>
            <person name="Varga T."/>
            <person name="Krizsan K."/>
            <person name="Foldi C."/>
            <person name="Dima B."/>
            <person name="Sanchez-Garcia M."/>
            <person name="Sanchez-Ramirez S."/>
            <person name="Szollosi G.J."/>
            <person name="Szarkandi J.G."/>
            <person name="Papp V."/>
            <person name="Albert L."/>
            <person name="Andreopoulos W."/>
            <person name="Angelini C."/>
            <person name="Antonin V."/>
            <person name="Barry K.W."/>
            <person name="Bougher N.L."/>
            <person name="Buchanan P."/>
            <person name="Buyck B."/>
            <person name="Bense V."/>
            <person name="Catcheside P."/>
            <person name="Chovatia M."/>
            <person name="Cooper J."/>
            <person name="Damon W."/>
            <person name="Desjardin D."/>
            <person name="Finy P."/>
            <person name="Geml J."/>
            <person name="Haridas S."/>
            <person name="Hughes K."/>
            <person name="Justo A."/>
            <person name="Karasinski D."/>
            <person name="Kautmanova I."/>
            <person name="Kiss B."/>
            <person name="Kocsube S."/>
            <person name="Kotiranta H."/>
            <person name="LaButti K.M."/>
            <person name="Lechner B.E."/>
            <person name="Liimatainen K."/>
            <person name="Lipzen A."/>
            <person name="Lukacs Z."/>
            <person name="Mihaltcheva S."/>
            <person name="Morgado L.N."/>
            <person name="Niskanen T."/>
            <person name="Noordeloos M.E."/>
            <person name="Ohm R.A."/>
            <person name="Ortiz-Santana B."/>
            <person name="Ovrebo C."/>
            <person name="Racz N."/>
            <person name="Riley R."/>
            <person name="Savchenko A."/>
            <person name="Shiryaev A."/>
            <person name="Soop K."/>
            <person name="Spirin V."/>
            <person name="Szebenyi C."/>
            <person name="Tomsovsky M."/>
            <person name="Tulloss R.E."/>
            <person name="Uehling J."/>
            <person name="Grigoriev I.V."/>
            <person name="Vagvolgyi C."/>
            <person name="Papp T."/>
            <person name="Martin F.M."/>
            <person name="Miettinen O."/>
            <person name="Hibbett D.S."/>
            <person name="Nagy L.G."/>
        </authorList>
    </citation>
    <scope>NUCLEOTIDE SEQUENCE [LARGE SCALE GENOMIC DNA]</scope>
    <source>
        <strain evidence="2 3">CBS 962.96</strain>
    </source>
</reference>